<sequence>MQDYIDMHCDTLLVFADEGGSLYENQMKIDIRRLKKGGCLAQFFAIWMPDEDAKIQVKVLPEKDEDGKRPESELALWDEFYIEKLISGIKREVSLHGDEIALAGSYGDLKRNEADKKISAFLTLEDGRAVRGKLENLKRFYDMGIRLITLTWNHDNCFGRANYRDAVYGSRGSGLSAFGKEAVAYMNALGMIVDVSHLSDEGFYDVAELCARPFVASHSNARALADCSRNMSDDMIRLLAEKGGVMGLNFAPGFLDEDFFSEHSSAARMAAHARHILDCGGEGVLALGSDLDGITGDLEIDSPDKMYLLWEALKNEGFTERQLELVMRGNAERVIRDAMG</sequence>
<evidence type="ECO:0000313" key="1">
    <source>
        <dbReference type="EMBL" id="MCD2491222.1"/>
    </source>
</evidence>
<dbReference type="Proteomes" id="UP001299265">
    <property type="component" value="Unassembled WGS sequence"/>
</dbReference>
<dbReference type="EC" id="3.4.13.-" evidence="1"/>
<protein>
    <submittedName>
        <fullName evidence="1">Membrane dipeptidase</fullName>
        <ecNumber evidence="1">3.4.13.-</ecNumber>
    </submittedName>
</protein>
<dbReference type="AlphaFoldDB" id="A0AAP2RFE4"/>
<name>A0AAP2RFE4_9FIRM</name>
<keyword evidence="1" id="KW-0645">Protease</keyword>
<dbReference type="InterPro" id="IPR008257">
    <property type="entry name" value="Pept_M19"/>
</dbReference>
<dbReference type="Pfam" id="PF01244">
    <property type="entry name" value="Peptidase_M19"/>
    <property type="match status" value="1"/>
</dbReference>
<accession>A0AAP2RFE4</accession>
<dbReference type="SUPFAM" id="SSF51556">
    <property type="entry name" value="Metallo-dependent hydrolases"/>
    <property type="match status" value="1"/>
</dbReference>
<keyword evidence="1" id="KW-0224">Dipeptidase</keyword>
<keyword evidence="2" id="KW-1185">Reference proteome</keyword>
<organism evidence="1 2">
    <name type="scientific">Lientehia hominis</name>
    <dbReference type="NCBI Taxonomy" id="2897778"/>
    <lineage>
        <taxon>Bacteria</taxon>
        <taxon>Bacillati</taxon>
        <taxon>Bacillota</taxon>
        <taxon>Clostridia</taxon>
        <taxon>Lachnospirales</taxon>
        <taxon>Lachnospiraceae</taxon>
        <taxon>Lientehia</taxon>
    </lineage>
</organism>
<dbReference type="Gene3D" id="3.20.20.140">
    <property type="entry name" value="Metal-dependent hydrolases"/>
    <property type="match status" value="1"/>
</dbReference>
<keyword evidence="1" id="KW-0378">Hydrolase</keyword>
<dbReference type="PANTHER" id="PTHR10443:SF12">
    <property type="entry name" value="DIPEPTIDASE"/>
    <property type="match status" value="1"/>
</dbReference>
<gene>
    <name evidence="1" type="ORF">LQE92_01095</name>
</gene>
<dbReference type="EMBL" id="JAJNOR010000001">
    <property type="protein sequence ID" value="MCD2491222.1"/>
    <property type="molecule type" value="Genomic_DNA"/>
</dbReference>
<dbReference type="PANTHER" id="PTHR10443">
    <property type="entry name" value="MICROSOMAL DIPEPTIDASE"/>
    <property type="match status" value="1"/>
</dbReference>
<dbReference type="InterPro" id="IPR032466">
    <property type="entry name" value="Metal_Hydrolase"/>
</dbReference>
<reference evidence="1 2" key="1">
    <citation type="submission" date="2021-11" db="EMBL/GenBank/DDBJ databases">
        <title>Lacrimispora sp. nov. NSJ-141 isolated from human feces.</title>
        <authorList>
            <person name="Abdugheni R."/>
        </authorList>
    </citation>
    <scope>NUCLEOTIDE SEQUENCE [LARGE SCALE GENOMIC DNA]</scope>
    <source>
        <strain evidence="1 2">NSJ-141</strain>
    </source>
</reference>
<comment type="caution">
    <text evidence="1">The sequence shown here is derived from an EMBL/GenBank/DDBJ whole genome shotgun (WGS) entry which is preliminary data.</text>
</comment>
<dbReference type="RefSeq" id="WP_231061170.1">
    <property type="nucleotide sequence ID" value="NZ_JAJNOR010000001.1"/>
</dbReference>
<dbReference type="GO" id="GO:0070573">
    <property type="term" value="F:metallodipeptidase activity"/>
    <property type="evidence" value="ECO:0007669"/>
    <property type="project" value="InterPro"/>
</dbReference>
<proteinExistence type="predicted"/>
<dbReference type="GO" id="GO:0006508">
    <property type="term" value="P:proteolysis"/>
    <property type="evidence" value="ECO:0007669"/>
    <property type="project" value="InterPro"/>
</dbReference>
<evidence type="ECO:0000313" key="2">
    <source>
        <dbReference type="Proteomes" id="UP001299265"/>
    </source>
</evidence>
<dbReference type="PROSITE" id="PS51365">
    <property type="entry name" value="RENAL_DIPEPTIDASE_2"/>
    <property type="match status" value="1"/>
</dbReference>